<evidence type="ECO:0000313" key="4">
    <source>
        <dbReference type="Proteomes" id="UP000595038"/>
    </source>
</evidence>
<evidence type="ECO:0000313" key="2">
    <source>
        <dbReference type="EMBL" id="TWL30610.1"/>
    </source>
</evidence>
<evidence type="ECO:0000313" key="3">
    <source>
        <dbReference type="Proteomes" id="UP000435910"/>
    </source>
</evidence>
<organism evidence="2 3">
    <name type="scientific">Bacillus licheniformis</name>
    <dbReference type="NCBI Taxonomy" id="1402"/>
    <lineage>
        <taxon>Bacteria</taxon>
        <taxon>Bacillati</taxon>
        <taxon>Bacillota</taxon>
        <taxon>Bacilli</taxon>
        <taxon>Bacillales</taxon>
        <taxon>Bacillaceae</taxon>
        <taxon>Bacillus</taxon>
    </lineage>
</organism>
<dbReference type="Pfam" id="PF00702">
    <property type="entry name" value="Hydrolase"/>
    <property type="match status" value="1"/>
</dbReference>
<accession>A0A1Y0YIU6</accession>
<dbReference type="PANTHER" id="PTHR47478:SF1">
    <property type="entry name" value="PYRIMIDINE 5'-NUCLEOTIDASE YJJG"/>
    <property type="match status" value="1"/>
</dbReference>
<dbReference type="GO" id="GO:0008253">
    <property type="term" value="F:5'-nucleotidase activity"/>
    <property type="evidence" value="ECO:0007669"/>
    <property type="project" value="InterPro"/>
</dbReference>
<dbReference type="InterPro" id="IPR023214">
    <property type="entry name" value="HAD_sf"/>
</dbReference>
<dbReference type="InterPro" id="IPR023198">
    <property type="entry name" value="PGP-like_dom2"/>
</dbReference>
<dbReference type="Proteomes" id="UP000435910">
    <property type="component" value="Unassembled WGS sequence"/>
</dbReference>
<dbReference type="Proteomes" id="UP000595038">
    <property type="component" value="Chromosome"/>
</dbReference>
<dbReference type="NCBIfam" id="TIGR01549">
    <property type="entry name" value="HAD-SF-IA-v1"/>
    <property type="match status" value="1"/>
</dbReference>
<dbReference type="InterPro" id="IPR036412">
    <property type="entry name" value="HAD-like_sf"/>
</dbReference>
<reference evidence="2 3" key="1">
    <citation type="submission" date="2019-06" db="EMBL/GenBank/DDBJ databases">
        <title>Genome sequence analysis of &gt;100 Bacillus licheniformis strains suggests intrinsic resistance to this species.</title>
        <authorList>
            <person name="Wels M."/>
            <person name="Siezen R.J."/>
            <person name="Johansen E."/>
            <person name="Stuer-Lauridsen B."/>
            <person name="Bjerre K."/>
            <person name="Nielsen B.K.K."/>
        </authorList>
    </citation>
    <scope>NUCLEOTIDE SEQUENCE [LARGE SCALE GENOMIC DNA]</scope>
    <source>
        <strain evidence="2 3">BAC-16736</strain>
    </source>
</reference>
<name>A0A1Y0YIU6_BACLI</name>
<dbReference type="EMBL" id="NILC01000014">
    <property type="protein sequence ID" value="TWL30610.1"/>
    <property type="molecule type" value="Genomic_DNA"/>
</dbReference>
<keyword evidence="2" id="KW-0378">Hydrolase</keyword>
<dbReference type="NCBIfam" id="TIGR02254">
    <property type="entry name" value="YjjG_YfnB"/>
    <property type="match status" value="1"/>
</dbReference>
<dbReference type="SFLD" id="SFLDS00003">
    <property type="entry name" value="Haloacid_Dehalogenase"/>
    <property type="match status" value="1"/>
</dbReference>
<dbReference type="AlphaFoldDB" id="A0A1Y0YIU6"/>
<dbReference type="Gene3D" id="3.40.50.1000">
    <property type="entry name" value="HAD superfamily/HAD-like"/>
    <property type="match status" value="1"/>
</dbReference>
<dbReference type="InterPro" id="IPR052550">
    <property type="entry name" value="Pyrimidine_5'-ntase_YjjG"/>
</dbReference>
<dbReference type="GeneID" id="92858818"/>
<dbReference type="Gene3D" id="1.10.150.240">
    <property type="entry name" value="Putative phosphatase, domain 2"/>
    <property type="match status" value="1"/>
</dbReference>
<dbReference type="SUPFAM" id="SSF56784">
    <property type="entry name" value="HAD-like"/>
    <property type="match status" value="1"/>
</dbReference>
<dbReference type="PANTHER" id="PTHR47478">
    <property type="match status" value="1"/>
</dbReference>
<dbReference type="EMBL" id="CP065647">
    <property type="protein sequence ID" value="QPR73133.1"/>
    <property type="molecule type" value="Genomic_DNA"/>
</dbReference>
<gene>
    <name evidence="2" type="ORF">CHCC16736_1644</name>
    <name evidence="1" type="ORF">I6G80_02070</name>
</gene>
<protein>
    <submittedName>
        <fullName evidence="2">Putative HAD-hydrolase YfnB</fullName>
    </submittedName>
    <submittedName>
        <fullName evidence="1">YjjG family noncanonical pyrimidine nucleotidase</fullName>
    </submittedName>
</protein>
<dbReference type="OMA" id="CWLNAHQ"/>
<dbReference type="SFLD" id="SFLDG01135">
    <property type="entry name" value="C1.5.6:_HAD__Beta-PGM__Phospha"/>
    <property type="match status" value="1"/>
</dbReference>
<dbReference type="RefSeq" id="WP_003178480.1">
    <property type="nucleotide sequence ID" value="NZ_BEXU01000034.1"/>
</dbReference>
<dbReference type="SFLD" id="SFLDG01129">
    <property type="entry name" value="C1.5:_HAD__Beta-PGM__Phosphata"/>
    <property type="match status" value="1"/>
</dbReference>
<dbReference type="InterPro" id="IPR006439">
    <property type="entry name" value="HAD-SF_hydro_IA"/>
</dbReference>
<proteinExistence type="predicted"/>
<dbReference type="CDD" id="cd04305">
    <property type="entry name" value="HAD_Neu5Ac-Pase_like"/>
    <property type="match status" value="1"/>
</dbReference>
<reference evidence="1 4" key="2">
    <citation type="submission" date="2020-12" db="EMBL/GenBank/DDBJ databases">
        <title>FDA dAtabase for Regulatory Grade micrObial Sequences (FDA-ARGOS): Supporting development and validation of Infectious Disease Dx tests.</title>
        <authorList>
            <person name="Nelson B."/>
            <person name="Plummer A."/>
            <person name="Tallon L."/>
            <person name="Sadzewicz L."/>
            <person name="Zhao X."/>
            <person name="Boylan J."/>
            <person name="Ott S."/>
            <person name="Bowen H."/>
            <person name="Vavikolanu K."/>
            <person name="Mehta A."/>
            <person name="Aluvathingal J."/>
            <person name="Nadendla S."/>
            <person name="Myers T."/>
            <person name="Yan Y."/>
            <person name="Sichtig H."/>
        </authorList>
    </citation>
    <scope>NUCLEOTIDE SEQUENCE [LARGE SCALE GENOMIC DNA]</scope>
    <source>
        <strain evidence="1 4">FDAARGOS_923</strain>
    </source>
</reference>
<sequence>MKNYRTLFFDVDDTLLDFGAAEKSALRMLFEEQQIRLTAEIEANYKRINQGLWRVFEKGEMDRDQVVNTRFSLLFKEYGLEADGVLLEKKYRSFLEEGHQLIDGAFELIKSLRDQYDLYIVTNGVSKTQYKRLQASGLYPMFKGIFVSEDTGFQKPMKEYFDYVFERIPHFSVDQGLIIGDSLTADIEGGRLAGLDTCWMNPGMIANDTGIVPTYQIQKLDELYYILNIEKESAAGHCL</sequence>
<evidence type="ECO:0000313" key="1">
    <source>
        <dbReference type="EMBL" id="QPR73133.1"/>
    </source>
</evidence>
<dbReference type="InterPro" id="IPR011951">
    <property type="entry name" value="HAD-SF_hydro_IA_YjjG/PynA"/>
</dbReference>